<reference evidence="10 11" key="1">
    <citation type="submission" date="2014-04" db="EMBL/GenBank/DDBJ databases">
        <title>A comprehensive comparison of genomes of Erythrobacter spp. Strains.</title>
        <authorList>
            <person name="Zheng Q."/>
        </authorList>
    </citation>
    <scope>NUCLEOTIDE SEQUENCE [LARGE SCALE GENOMIC DNA]</scope>
    <source>
        <strain evidence="10 11">DSM 8509</strain>
    </source>
</reference>
<organism evidence="10 11">
    <name type="scientific">Erythrobacter litoralis</name>
    <dbReference type="NCBI Taxonomy" id="39960"/>
    <lineage>
        <taxon>Bacteria</taxon>
        <taxon>Pseudomonadati</taxon>
        <taxon>Pseudomonadota</taxon>
        <taxon>Alphaproteobacteria</taxon>
        <taxon>Sphingomonadales</taxon>
        <taxon>Erythrobacteraceae</taxon>
        <taxon>Erythrobacter/Porphyrobacter group</taxon>
        <taxon>Erythrobacter</taxon>
    </lineage>
</organism>
<dbReference type="FunFam" id="3.90.226.10:FF:000019">
    <property type="entry name" value="Enoyl-CoA hydratase, mitochondrial"/>
    <property type="match status" value="1"/>
</dbReference>
<dbReference type="GO" id="GO:0006635">
    <property type="term" value="P:fatty acid beta-oxidation"/>
    <property type="evidence" value="ECO:0007669"/>
    <property type="project" value="TreeGrafter"/>
</dbReference>
<dbReference type="GO" id="GO:0004300">
    <property type="term" value="F:enoyl-CoA hydratase activity"/>
    <property type="evidence" value="ECO:0007669"/>
    <property type="project" value="UniProtKB-EC"/>
</dbReference>
<evidence type="ECO:0000256" key="8">
    <source>
        <dbReference type="ARBA" id="ARBA00023717"/>
    </source>
</evidence>
<dbReference type="OrthoDB" id="9802898at2"/>
<dbReference type="SUPFAM" id="SSF52096">
    <property type="entry name" value="ClpP/crotonase"/>
    <property type="match status" value="1"/>
</dbReference>
<evidence type="ECO:0000256" key="1">
    <source>
        <dbReference type="ARBA" id="ARBA00002994"/>
    </source>
</evidence>
<keyword evidence="4" id="KW-0276">Fatty acid metabolism</keyword>
<keyword evidence="5" id="KW-0443">Lipid metabolism</keyword>
<evidence type="ECO:0000256" key="6">
    <source>
        <dbReference type="ARBA" id="ARBA00023239"/>
    </source>
</evidence>
<comment type="similarity">
    <text evidence="2 9">Belongs to the enoyl-CoA hydratase/isomerase family.</text>
</comment>
<dbReference type="CDD" id="cd06558">
    <property type="entry name" value="crotonase-like"/>
    <property type="match status" value="1"/>
</dbReference>
<name>A0A074M5J8_9SPHN</name>
<evidence type="ECO:0000256" key="2">
    <source>
        <dbReference type="ARBA" id="ARBA00005254"/>
    </source>
</evidence>
<dbReference type="PANTHER" id="PTHR11941:SF54">
    <property type="entry name" value="ENOYL-COA HYDRATASE, MITOCHONDRIAL"/>
    <property type="match status" value="1"/>
</dbReference>
<proteinExistence type="inferred from homology"/>
<dbReference type="Proteomes" id="UP000027866">
    <property type="component" value="Unassembled WGS sequence"/>
</dbReference>
<dbReference type="InterPro" id="IPR018376">
    <property type="entry name" value="Enoyl-CoA_hyd/isom_CS"/>
</dbReference>
<comment type="caution">
    <text evidence="10">The sequence shown here is derived from an EMBL/GenBank/DDBJ whole genome shotgun (WGS) entry which is preliminary data.</text>
</comment>
<evidence type="ECO:0000256" key="4">
    <source>
        <dbReference type="ARBA" id="ARBA00022832"/>
    </source>
</evidence>
<dbReference type="PATRIC" id="fig|39960.10.peg.703"/>
<gene>
    <name evidence="10" type="ORF">EH32_03080</name>
</gene>
<dbReference type="EC" id="4.2.1.17" evidence="3"/>
<dbReference type="RefSeq" id="WP_034906277.1">
    <property type="nucleotide sequence ID" value="NZ_CP017057.1"/>
</dbReference>
<dbReference type="PROSITE" id="PS00166">
    <property type="entry name" value="ENOYL_COA_HYDRATASE"/>
    <property type="match status" value="1"/>
</dbReference>
<dbReference type="Gene3D" id="1.10.12.10">
    <property type="entry name" value="Lyase 2-enoyl-coa Hydratase, Chain A, domain 2"/>
    <property type="match status" value="1"/>
</dbReference>
<dbReference type="InterPro" id="IPR001753">
    <property type="entry name" value="Enoyl-CoA_hydra/iso"/>
</dbReference>
<keyword evidence="6" id="KW-0456">Lyase</keyword>
<evidence type="ECO:0000313" key="10">
    <source>
        <dbReference type="EMBL" id="KEO89986.1"/>
    </source>
</evidence>
<dbReference type="FunFam" id="1.10.12.10:FF:000001">
    <property type="entry name" value="Probable enoyl-CoA hydratase, mitochondrial"/>
    <property type="match status" value="1"/>
</dbReference>
<evidence type="ECO:0000256" key="7">
    <source>
        <dbReference type="ARBA" id="ARBA00023709"/>
    </source>
</evidence>
<dbReference type="InterPro" id="IPR014748">
    <property type="entry name" value="Enoyl-CoA_hydra_C"/>
</dbReference>
<comment type="catalytic activity">
    <reaction evidence="7">
        <text>a (3S)-3-hydroxyacyl-CoA = a (2E)-enoyl-CoA + H2O</text>
        <dbReference type="Rhea" id="RHEA:16105"/>
        <dbReference type="ChEBI" id="CHEBI:15377"/>
        <dbReference type="ChEBI" id="CHEBI:57318"/>
        <dbReference type="ChEBI" id="CHEBI:58856"/>
        <dbReference type="EC" id="4.2.1.17"/>
    </reaction>
</comment>
<dbReference type="Pfam" id="PF00378">
    <property type="entry name" value="ECH_1"/>
    <property type="match status" value="1"/>
</dbReference>
<evidence type="ECO:0000256" key="5">
    <source>
        <dbReference type="ARBA" id="ARBA00023098"/>
    </source>
</evidence>
<protein>
    <recommendedName>
        <fullName evidence="3">enoyl-CoA hydratase</fullName>
        <ecNumber evidence="3">4.2.1.17</ecNumber>
    </recommendedName>
</protein>
<dbReference type="AlphaFoldDB" id="A0A074M5J8"/>
<sequence length="264" mass="28422">MSYETITVEKNAAGNAGVTLMTLNRPKALNALNTQVLAELIEAFADYQADDTQLCAVLTGSGDKAFAAGADIKEMHDKAAADFYLDDFFSPWTSEIVKKTRKPWIAAVNGFALGGGCELAMMADFIIASENAKFGQPEIKLGVAPGMGGSQRLTRAIGKSKSMEMCLTGRMMGAEEAERANLVAKVVPHDDLLAETLKTAATIASMPPMAVIANKEMVNSAFEMTLDQGLIVERRIFQILTASEDKAEGMAAFIEKREGQWKGR</sequence>
<dbReference type="KEGG" id="elq:Ga0102493_111621"/>
<dbReference type="InterPro" id="IPR029045">
    <property type="entry name" value="ClpP/crotonase-like_dom_sf"/>
</dbReference>
<evidence type="ECO:0000256" key="9">
    <source>
        <dbReference type="RuleBase" id="RU003707"/>
    </source>
</evidence>
<evidence type="ECO:0000256" key="3">
    <source>
        <dbReference type="ARBA" id="ARBA00012076"/>
    </source>
</evidence>
<dbReference type="PANTHER" id="PTHR11941">
    <property type="entry name" value="ENOYL-COA HYDRATASE-RELATED"/>
    <property type="match status" value="1"/>
</dbReference>
<keyword evidence="11" id="KW-1185">Reference proteome</keyword>
<accession>A0A074M5J8</accession>
<comment type="function">
    <text evidence="1">Could possibly oxidize fatty acids using specific components.</text>
</comment>
<dbReference type="Gene3D" id="3.90.226.10">
    <property type="entry name" value="2-enoyl-CoA Hydratase, Chain A, domain 1"/>
    <property type="match status" value="1"/>
</dbReference>
<dbReference type="EMBL" id="JMIX01000013">
    <property type="protein sequence ID" value="KEO89986.1"/>
    <property type="molecule type" value="Genomic_DNA"/>
</dbReference>
<comment type="catalytic activity">
    <reaction evidence="8">
        <text>a 4-saturated-(3S)-3-hydroxyacyl-CoA = a (3E)-enoyl-CoA + H2O</text>
        <dbReference type="Rhea" id="RHEA:20724"/>
        <dbReference type="ChEBI" id="CHEBI:15377"/>
        <dbReference type="ChEBI" id="CHEBI:58521"/>
        <dbReference type="ChEBI" id="CHEBI:137480"/>
        <dbReference type="EC" id="4.2.1.17"/>
    </reaction>
</comment>
<evidence type="ECO:0000313" key="11">
    <source>
        <dbReference type="Proteomes" id="UP000027866"/>
    </source>
</evidence>